<evidence type="ECO:0000313" key="1">
    <source>
        <dbReference type="EMBL" id="KAF2545796.1"/>
    </source>
</evidence>
<comment type="caution">
    <text evidence="1">The sequence shown here is derived from an EMBL/GenBank/DDBJ whole genome shotgun (WGS) entry which is preliminary data.</text>
</comment>
<evidence type="ECO:0000313" key="2">
    <source>
        <dbReference type="EMBL" id="KAF2556673.1"/>
    </source>
</evidence>
<name>A0A8S9GN94_BRACR</name>
<protein>
    <submittedName>
        <fullName evidence="1">Uncharacterized protein</fullName>
    </submittedName>
</protein>
<sequence length="119" mass="14015">MKSMSKKFPRNLSKRKIRIRKTKTSYSQDYYTTSPSQEIDQTIKRTIPEHRNNQTNTVRPSRSWISQGQRAQRRLDWTIQSALSSFACPELDQYRNVQSRLRNPPLRVSVELSLVSSRS</sequence>
<accession>A0A8S9GN94</accession>
<dbReference type="EMBL" id="QGKW02001940">
    <property type="protein sequence ID" value="KAF2556673.1"/>
    <property type="molecule type" value="Genomic_DNA"/>
</dbReference>
<reference evidence="1" key="1">
    <citation type="submission" date="2019-12" db="EMBL/GenBank/DDBJ databases">
        <title>Genome sequencing and annotation of Brassica cretica.</title>
        <authorList>
            <person name="Studholme D.J."/>
            <person name="Sarris P.F."/>
        </authorList>
    </citation>
    <scope>NUCLEOTIDE SEQUENCE</scope>
    <source>
        <strain evidence="2">PFS-001/15</strain>
        <strain evidence="1">PFS-102/07</strain>
        <tissue evidence="1">Leaf</tissue>
    </source>
</reference>
<dbReference type="Proteomes" id="UP000712281">
    <property type="component" value="Unassembled WGS sequence"/>
</dbReference>
<organism evidence="1">
    <name type="scientific">Brassica cretica</name>
    <name type="common">Mustard</name>
    <dbReference type="NCBI Taxonomy" id="69181"/>
    <lineage>
        <taxon>Eukaryota</taxon>
        <taxon>Viridiplantae</taxon>
        <taxon>Streptophyta</taxon>
        <taxon>Embryophyta</taxon>
        <taxon>Tracheophyta</taxon>
        <taxon>Spermatophyta</taxon>
        <taxon>Magnoliopsida</taxon>
        <taxon>eudicotyledons</taxon>
        <taxon>Gunneridae</taxon>
        <taxon>Pentapetalae</taxon>
        <taxon>rosids</taxon>
        <taxon>malvids</taxon>
        <taxon>Brassicales</taxon>
        <taxon>Brassicaceae</taxon>
        <taxon>Brassiceae</taxon>
        <taxon>Brassica</taxon>
    </lineage>
</organism>
<proteinExistence type="predicted"/>
<dbReference type="EMBL" id="QGKY02001925">
    <property type="protein sequence ID" value="KAF2545796.1"/>
    <property type="molecule type" value="Genomic_DNA"/>
</dbReference>
<gene>
    <name evidence="2" type="ORF">F2Q68_00014373</name>
    <name evidence="1" type="ORF">F2Q70_00020910</name>
</gene>
<dbReference type="AlphaFoldDB" id="A0A8S9GN94"/>